<dbReference type="Pfam" id="PF00196">
    <property type="entry name" value="GerE"/>
    <property type="match status" value="1"/>
</dbReference>
<sequence>MKIDNTKDIGTYSKSLLTNTPVDQSSEVYKYYKNTLPSFPNQAVYIYSFKENRMVYAEGWEEILGYKDDEITMLTIVSITTPRFLKFSGELNDKAMVFFKGIKEGLTEYSFTLELEKIHKDGSVVPLFSRVGVHKATNGQIEEIIGYSEVIKTLRLGNVMQYAAYGPQVAQFEEALNKELFNHYAISRKEKEALALAAKGYAFKEIAEELGVSQSAIEKRIIPMYKRFGVKSLPHLIGFAYQNNIL</sequence>
<organism evidence="2 3">
    <name type="scientific">Wenyingzhuangia heitensis</name>
    <dbReference type="NCBI Taxonomy" id="1487859"/>
    <lineage>
        <taxon>Bacteria</taxon>
        <taxon>Pseudomonadati</taxon>
        <taxon>Bacteroidota</taxon>
        <taxon>Flavobacteriia</taxon>
        <taxon>Flavobacteriales</taxon>
        <taxon>Flavobacteriaceae</taxon>
        <taxon>Wenyingzhuangia</taxon>
    </lineage>
</organism>
<proteinExistence type="predicted"/>
<keyword evidence="2" id="KW-0238">DNA-binding</keyword>
<gene>
    <name evidence="2" type="ORF">FHR24_001839</name>
</gene>
<dbReference type="RefSeq" id="WP_167187311.1">
    <property type="nucleotide sequence ID" value="NZ_JAASQL010000002.1"/>
</dbReference>
<accession>A0ABX0UD24</accession>
<reference evidence="2 3" key="1">
    <citation type="submission" date="2020-03" db="EMBL/GenBank/DDBJ databases">
        <title>Genomic Encyclopedia of Type Strains, Phase IV (KMG-IV): sequencing the most valuable type-strain genomes for metagenomic binning, comparative biology and taxonomic classification.</title>
        <authorList>
            <person name="Goeker M."/>
        </authorList>
    </citation>
    <scope>NUCLEOTIDE SEQUENCE [LARGE SCALE GENOMIC DNA]</scope>
    <source>
        <strain evidence="2 3">DSM 101599</strain>
    </source>
</reference>
<evidence type="ECO:0000313" key="2">
    <source>
        <dbReference type="EMBL" id="NIJ45371.1"/>
    </source>
</evidence>
<protein>
    <submittedName>
        <fullName evidence="2">DNA-binding CsgD family transcriptional regulator</fullName>
    </submittedName>
</protein>
<dbReference type="Gene3D" id="1.10.10.10">
    <property type="entry name" value="Winged helix-like DNA-binding domain superfamily/Winged helix DNA-binding domain"/>
    <property type="match status" value="1"/>
</dbReference>
<evidence type="ECO:0000259" key="1">
    <source>
        <dbReference type="SMART" id="SM00421"/>
    </source>
</evidence>
<dbReference type="Gene3D" id="3.30.450.20">
    <property type="entry name" value="PAS domain"/>
    <property type="match status" value="1"/>
</dbReference>
<dbReference type="Proteomes" id="UP000745859">
    <property type="component" value="Unassembled WGS sequence"/>
</dbReference>
<dbReference type="GO" id="GO:0003677">
    <property type="term" value="F:DNA binding"/>
    <property type="evidence" value="ECO:0007669"/>
    <property type="project" value="UniProtKB-KW"/>
</dbReference>
<evidence type="ECO:0000313" key="3">
    <source>
        <dbReference type="Proteomes" id="UP000745859"/>
    </source>
</evidence>
<feature type="domain" description="HTH luxR-type" evidence="1">
    <location>
        <begin position="183"/>
        <end position="240"/>
    </location>
</feature>
<dbReference type="SUPFAM" id="SSF55785">
    <property type="entry name" value="PYP-like sensor domain (PAS domain)"/>
    <property type="match status" value="1"/>
</dbReference>
<comment type="caution">
    <text evidence="2">The sequence shown here is derived from an EMBL/GenBank/DDBJ whole genome shotgun (WGS) entry which is preliminary data.</text>
</comment>
<keyword evidence="3" id="KW-1185">Reference proteome</keyword>
<dbReference type="InterPro" id="IPR035965">
    <property type="entry name" value="PAS-like_dom_sf"/>
</dbReference>
<dbReference type="InterPro" id="IPR036388">
    <property type="entry name" value="WH-like_DNA-bd_sf"/>
</dbReference>
<dbReference type="InterPro" id="IPR000792">
    <property type="entry name" value="Tscrpt_reg_LuxR_C"/>
</dbReference>
<dbReference type="EMBL" id="JAASQL010000002">
    <property type="protein sequence ID" value="NIJ45371.1"/>
    <property type="molecule type" value="Genomic_DNA"/>
</dbReference>
<name>A0ABX0UD24_9FLAO</name>
<dbReference type="SMART" id="SM00421">
    <property type="entry name" value="HTH_LUXR"/>
    <property type="match status" value="1"/>
</dbReference>
<dbReference type="InterPro" id="IPR016032">
    <property type="entry name" value="Sig_transdc_resp-reg_C-effctor"/>
</dbReference>
<dbReference type="SUPFAM" id="SSF46894">
    <property type="entry name" value="C-terminal effector domain of the bipartite response regulators"/>
    <property type="match status" value="1"/>
</dbReference>